<dbReference type="PANTHER" id="PTHR35174">
    <property type="entry name" value="BLL7171 PROTEIN-RELATED"/>
    <property type="match status" value="1"/>
</dbReference>
<evidence type="ECO:0000313" key="3">
    <source>
        <dbReference type="EMBL" id="WOX23418.1"/>
    </source>
</evidence>
<dbReference type="Proteomes" id="UP001301731">
    <property type="component" value="Chromosome"/>
</dbReference>
<keyword evidence="4" id="KW-1185">Reference proteome</keyword>
<dbReference type="SUPFAM" id="SSF54909">
    <property type="entry name" value="Dimeric alpha+beta barrel"/>
    <property type="match status" value="1"/>
</dbReference>
<dbReference type="Gene3D" id="3.30.70.1060">
    <property type="entry name" value="Dimeric alpha+beta barrel"/>
    <property type="match status" value="1"/>
</dbReference>
<evidence type="ECO:0000313" key="4">
    <source>
        <dbReference type="Proteomes" id="UP001301731"/>
    </source>
</evidence>
<dbReference type="PANTHER" id="PTHR35174:SF3">
    <property type="entry name" value="BLL7171 PROTEIN"/>
    <property type="match status" value="1"/>
</dbReference>
<dbReference type="InterPro" id="IPR011008">
    <property type="entry name" value="Dimeric_a/b-barrel"/>
</dbReference>
<proteinExistence type="inferred from homology"/>
<protein>
    <submittedName>
        <fullName evidence="3">YciI family protein</fullName>
    </submittedName>
</protein>
<sequence length="137" mass="15006">MKYMVMVLGSQTDYDAMKGEGSAQSPVWTHEDVQNMVVFMNELNEELTASGEMLDGQGLTEPARTRFVTASPIGGPTIRDNPYDRSQELLAGYWILDCASLDRVTEIAARITQCPVPAGSPDYPVVIRPIDEVGPGR</sequence>
<organism evidence="3 4">
    <name type="scientific">Streptomyces solicathayae</name>
    <dbReference type="NCBI Taxonomy" id="3081768"/>
    <lineage>
        <taxon>Bacteria</taxon>
        <taxon>Bacillati</taxon>
        <taxon>Actinomycetota</taxon>
        <taxon>Actinomycetes</taxon>
        <taxon>Kitasatosporales</taxon>
        <taxon>Streptomycetaceae</taxon>
        <taxon>Streptomyces</taxon>
    </lineage>
</organism>
<dbReference type="Pfam" id="PF03795">
    <property type="entry name" value="YCII"/>
    <property type="match status" value="1"/>
</dbReference>
<accession>A0ABZ0LVC5</accession>
<feature type="domain" description="YCII-related" evidence="2">
    <location>
        <begin position="31"/>
        <end position="111"/>
    </location>
</feature>
<dbReference type="EMBL" id="CP137573">
    <property type="protein sequence ID" value="WOX23418.1"/>
    <property type="molecule type" value="Genomic_DNA"/>
</dbReference>
<gene>
    <name evidence="3" type="ORF">R2D22_19280</name>
</gene>
<dbReference type="RefSeq" id="WP_318105204.1">
    <property type="nucleotide sequence ID" value="NZ_CP137573.1"/>
</dbReference>
<reference evidence="3 4" key="1">
    <citation type="submission" date="2023-10" db="EMBL/GenBank/DDBJ databases">
        <title>The genome sequence of Streptomyces sp. HUAS YS2.</title>
        <authorList>
            <person name="Mo P."/>
        </authorList>
    </citation>
    <scope>NUCLEOTIDE SEQUENCE [LARGE SCALE GENOMIC DNA]</scope>
    <source>
        <strain evidence="3 4">HUAS YS2</strain>
    </source>
</reference>
<name>A0ABZ0LVC5_9ACTN</name>
<comment type="similarity">
    <text evidence="1">Belongs to the YciI family.</text>
</comment>
<dbReference type="InterPro" id="IPR005545">
    <property type="entry name" value="YCII"/>
</dbReference>
<evidence type="ECO:0000256" key="1">
    <source>
        <dbReference type="ARBA" id="ARBA00007689"/>
    </source>
</evidence>
<evidence type="ECO:0000259" key="2">
    <source>
        <dbReference type="Pfam" id="PF03795"/>
    </source>
</evidence>